<feature type="region of interest" description="Disordered" evidence="1">
    <location>
        <begin position="20"/>
        <end position="133"/>
    </location>
</feature>
<evidence type="ECO:0000313" key="3">
    <source>
        <dbReference type="Proteomes" id="UP000717328"/>
    </source>
</evidence>
<organism evidence="2 3">
    <name type="scientific">Sphagnurus paluster</name>
    <dbReference type="NCBI Taxonomy" id="117069"/>
    <lineage>
        <taxon>Eukaryota</taxon>
        <taxon>Fungi</taxon>
        <taxon>Dikarya</taxon>
        <taxon>Basidiomycota</taxon>
        <taxon>Agaricomycotina</taxon>
        <taxon>Agaricomycetes</taxon>
        <taxon>Agaricomycetidae</taxon>
        <taxon>Agaricales</taxon>
        <taxon>Tricholomatineae</taxon>
        <taxon>Lyophyllaceae</taxon>
        <taxon>Sphagnurus</taxon>
    </lineage>
</organism>
<dbReference type="AlphaFoldDB" id="A0A9P7GHP3"/>
<proteinExistence type="predicted"/>
<feature type="compositionally biased region" description="Acidic residues" evidence="1">
    <location>
        <begin position="78"/>
        <end position="89"/>
    </location>
</feature>
<accession>A0A9P7GHP3</accession>
<reference evidence="2" key="2">
    <citation type="submission" date="2021-10" db="EMBL/GenBank/DDBJ databases">
        <title>Phylogenomics reveals ancestral predisposition of the termite-cultivated fungus Termitomyces towards a domesticated lifestyle.</title>
        <authorList>
            <person name="Auxier B."/>
            <person name="Grum-Grzhimaylo A."/>
            <person name="Cardenas M.E."/>
            <person name="Lodge J.D."/>
            <person name="Laessoe T."/>
            <person name="Pedersen O."/>
            <person name="Smith M.E."/>
            <person name="Kuyper T.W."/>
            <person name="Franco-Molano E.A."/>
            <person name="Baroni T.J."/>
            <person name="Aanen D.K."/>
        </authorList>
    </citation>
    <scope>NUCLEOTIDE SEQUENCE</scope>
    <source>
        <strain evidence="2">D49</strain>
    </source>
</reference>
<feature type="region of interest" description="Disordered" evidence="1">
    <location>
        <begin position="184"/>
        <end position="222"/>
    </location>
</feature>
<evidence type="ECO:0000256" key="1">
    <source>
        <dbReference type="SAM" id="MobiDB-lite"/>
    </source>
</evidence>
<sequence length="222" mass="24598">MADPNLLDILQAHGQQFLNSFSLPHSNNNVKKRKRTPDPSKSPQNEPTDNSDSTEEWTGIAEDDVALDISGSESLSECSDDFEQEDDDFTASTSAPDSKVIIFEESSKVSKLHQDIPGAPKKQVAEDQNEDDRTNAQNDAILHRLVHTKLLSGSLNPDLEMAPAKRRKALAGRVLEISGTVKLGKGEKSVREKERNKASKSVREGLIGKEKQRARQELEEVR</sequence>
<feature type="compositionally biased region" description="Polar residues" evidence="1">
    <location>
        <begin position="39"/>
        <end position="51"/>
    </location>
</feature>
<evidence type="ECO:0000313" key="2">
    <source>
        <dbReference type="EMBL" id="KAG5650211.1"/>
    </source>
</evidence>
<dbReference type="EMBL" id="JABCKI010000516">
    <property type="protein sequence ID" value="KAG5650211.1"/>
    <property type="molecule type" value="Genomic_DNA"/>
</dbReference>
<feature type="compositionally biased region" description="Polar residues" evidence="1">
    <location>
        <begin position="20"/>
        <end position="29"/>
    </location>
</feature>
<comment type="caution">
    <text evidence="2">The sequence shown here is derived from an EMBL/GenBank/DDBJ whole genome shotgun (WGS) entry which is preliminary data.</text>
</comment>
<dbReference type="OrthoDB" id="5556956at2759"/>
<dbReference type="Proteomes" id="UP000717328">
    <property type="component" value="Unassembled WGS sequence"/>
</dbReference>
<gene>
    <name evidence="2" type="ORF">H0H81_000300</name>
</gene>
<keyword evidence="3" id="KW-1185">Reference proteome</keyword>
<reference evidence="2" key="1">
    <citation type="submission" date="2021-02" db="EMBL/GenBank/DDBJ databases">
        <authorList>
            <person name="Nieuwenhuis M."/>
            <person name="Van De Peppel L.J.J."/>
        </authorList>
    </citation>
    <scope>NUCLEOTIDE SEQUENCE</scope>
    <source>
        <strain evidence="2">D49</strain>
    </source>
</reference>
<protein>
    <submittedName>
        <fullName evidence="2">Uncharacterized protein</fullName>
    </submittedName>
</protein>
<name>A0A9P7GHP3_9AGAR</name>
<feature type="compositionally biased region" description="Basic and acidic residues" evidence="1">
    <location>
        <begin position="105"/>
        <end position="114"/>
    </location>
</feature>